<proteinExistence type="predicted"/>
<dbReference type="EMBL" id="QVLX01000001">
    <property type="protein sequence ID" value="RGE90265.1"/>
    <property type="molecule type" value="Genomic_DNA"/>
</dbReference>
<evidence type="ECO:0000313" key="7">
    <source>
        <dbReference type="EMBL" id="RGE90265.1"/>
    </source>
</evidence>
<feature type="transmembrane region" description="Helical" evidence="5">
    <location>
        <begin position="45"/>
        <end position="63"/>
    </location>
</feature>
<dbReference type="GeneID" id="97192410"/>
<keyword evidence="4 5" id="KW-0472">Membrane</keyword>
<dbReference type="Pfam" id="PF04932">
    <property type="entry name" value="Wzy_C"/>
    <property type="match status" value="1"/>
</dbReference>
<dbReference type="RefSeq" id="WP_024732314.1">
    <property type="nucleotide sequence ID" value="NZ_BAABYU010000001.1"/>
</dbReference>
<evidence type="ECO:0000256" key="1">
    <source>
        <dbReference type="ARBA" id="ARBA00004141"/>
    </source>
</evidence>
<name>A0A3E3K6P5_9FIRM</name>
<evidence type="ECO:0000256" key="2">
    <source>
        <dbReference type="ARBA" id="ARBA00022692"/>
    </source>
</evidence>
<evidence type="ECO:0000313" key="8">
    <source>
        <dbReference type="Proteomes" id="UP000261080"/>
    </source>
</evidence>
<feature type="transmembrane region" description="Helical" evidence="5">
    <location>
        <begin position="241"/>
        <end position="261"/>
    </location>
</feature>
<keyword evidence="3 5" id="KW-1133">Transmembrane helix</keyword>
<keyword evidence="8" id="KW-1185">Reference proteome</keyword>
<dbReference type="PANTHER" id="PTHR37422">
    <property type="entry name" value="TEICHURONIC ACID BIOSYNTHESIS PROTEIN TUAE"/>
    <property type="match status" value="1"/>
</dbReference>
<gene>
    <name evidence="7" type="ORF">DW016_03215</name>
</gene>
<feature type="transmembrane region" description="Helical" evidence="5">
    <location>
        <begin position="20"/>
        <end position="39"/>
    </location>
</feature>
<dbReference type="Proteomes" id="UP000261080">
    <property type="component" value="Unassembled WGS sequence"/>
</dbReference>
<feature type="transmembrane region" description="Helical" evidence="5">
    <location>
        <begin position="73"/>
        <end position="91"/>
    </location>
</feature>
<evidence type="ECO:0000256" key="4">
    <source>
        <dbReference type="ARBA" id="ARBA00023136"/>
    </source>
</evidence>
<evidence type="ECO:0000256" key="5">
    <source>
        <dbReference type="SAM" id="Phobius"/>
    </source>
</evidence>
<organism evidence="7 8">
    <name type="scientific">Sellimonas intestinalis</name>
    <dbReference type="NCBI Taxonomy" id="1653434"/>
    <lineage>
        <taxon>Bacteria</taxon>
        <taxon>Bacillati</taxon>
        <taxon>Bacillota</taxon>
        <taxon>Clostridia</taxon>
        <taxon>Lachnospirales</taxon>
        <taxon>Lachnospiraceae</taxon>
        <taxon>Sellimonas</taxon>
    </lineage>
</organism>
<feature type="transmembrane region" description="Helical" evidence="5">
    <location>
        <begin position="173"/>
        <end position="190"/>
    </location>
</feature>
<reference evidence="7 8" key="1">
    <citation type="submission" date="2018-08" db="EMBL/GenBank/DDBJ databases">
        <title>A genome reference for cultivated species of the human gut microbiota.</title>
        <authorList>
            <person name="Zou Y."/>
            <person name="Xue W."/>
            <person name="Luo G."/>
        </authorList>
    </citation>
    <scope>NUCLEOTIDE SEQUENCE [LARGE SCALE GENOMIC DNA]</scope>
    <source>
        <strain evidence="7 8">AF37-2AT</strain>
    </source>
</reference>
<feature type="transmembrane region" description="Helical" evidence="5">
    <location>
        <begin position="137"/>
        <end position="161"/>
    </location>
</feature>
<protein>
    <submittedName>
        <fullName evidence="7">O-antigen ligase domain-containing protein</fullName>
    </submittedName>
</protein>
<dbReference type="GO" id="GO:0016020">
    <property type="term" value="C:membrane"/>
    <property type="evidence" value="ECO:0007669"/>
    <property type="project" value="UniProtKB-SubCell"/>
</dbReference>
<dbReference type="InterPro" id="IPR051533">
    <property type="entry name" value="WaaL-like"/>
</dbReference>
<accession>A0A3E3K6P5</accession>
<dbReference type="OrthoDB" id="1791168at2"/>
<evidence type="ECO:0000256" key="3">
    <source>
        <dbReference type="ARBA" id="ARBA00022989"/>
    </source>
</evidence>
<feature type="transmembrane region" description="Helical" evidence="5">
    <location>
        <begin position="197"/>
        <end position="213"/>
    </location>
</feature>
<comment type="caution">
    <text evidence="7">The sequence shown here is derived from an EMBL/GenBank/DDBJ whole genome shotgun (WGS) entry which is preliminary data.</text>
</comment>
<dbReference type="AlphaFoldDB" id="A0A3E3K6P5"/>
<keyword evidence="7" id="KW-0436">Ligase</keyword>
<dbReference type="PANTHER" id="PTHR37422:SF13">
    <property type="entry name" value="LIPOPOLYSACCHARIDE BIOSYNTHESIS PROTEIN PA4999-RELATED"/>
    <property type="match status" value="1"/>
</dbReference>
<evidence type="ECO:0000259" key="6">
    <source>
        <dbReference type="Pfam" id="PF04932"/>
    </source>
</evidence>
<feature type="domain" description="O-antigen ligase-related" evidence="6">
    <location>
        <begin position="204"/>
        <end position="352"/>
    </location>
</feature>
<keyword evidence="2 5" id="KW-0812">Transmembrane</keyword>
<sequence length="437" mass="50614">MLTLKLHYIIRINKRTLPCIALSLYLLQEMIYAIFSIAFGGGGTARIFTIIVMYLPLIAMLFFQGDKRDVKDFYVLMALIAAFFCVTYLFHPEYYEWFFEGSYPIKTVIFRPDQCIFAYLFFRVIKDPKDILKTLKITAYILLLYYSYQLLHALSVGYWLYNSTGEVEKWSYNLNYGYNHLLVMAIFGYFAMKEKKLFYWILCGISVLEIILGGSRGPLVGVGIFGILLILRFFKEMDMRLRVFLIVASIFALILFVGIGLETILQWVSSIIKSLGISSRTIDMLLQGEIADDNNRSRIYETAIQMIRNGGLFGYGAYGDRYVIGNIAFVGYCHNIILEILIDFGILLGGIFCLRMFYASIKIMFFAQEKEWGDIYMILFVSVTKLFLSGSFWYSEAFWGALAVWISYKKAVKKKKSQMEMKGNEEWTIVQRRSHQG</sequence>
<comment type="subcellular location">
    <subcellularLocation>
        <location evidence="1">Membrane</location>
        <topology evidence="1">Multi-pass membrane protein</topology>
    </subcellularLocation>
</comment>
<dbReference type="GO" id="GO:0016874">
    <property type="term" value="F:ligase activity"/>
    <property type="evidence" value="ECO:0007669"/>
    <property type="project" value="UniProtKB-KW"/>
</dbReference>
<dbReference type="InterPro" id="IPR007016">
    <property type="entry name" value="O-antigen_ligase-rel_domated"/>
</dbReference>